<name>A0A2T1HLC5_9HYPH</name>
<comment type="caution">
    <text evidence="1">The sequence shown here is derived from an EMBL/GenBank/DDBJ whole genome shotgun (WGS) entry which is preliminary data.</text>
</comment>
<reference evidence="2" key="1">
    <citation type="submission" date="2018-03" db="EMBL/GenBank/DDBJ databases">
        <authorList>
            <person name="Sun L."/>
            <person name="Liu H."/>
            <person name="Chen W."/>
            <person name="Huang K."/>
            <person name="Liu W."/>
            <person name="Gao X."/>
        </authorList>
    </citation>
    <scope>NUCLEOTIDE SEQUENCE [LARGE SCALE GENOMIC DNA]</scope>
    <source>
        <strain evidence="2">SH9</strain>
    </source>
</reference>
<accession>A0A2T1HLC5</accession>
<organism evidence="1 2">
    <name type="scientific">Alsobacter soli</name>
    <dbReference type="NCBI Taxonomy" id="2109933"/>
    <lineage>
        <taxon>Bacteria</taxon>
        <taxon>Pseudomonadati</taxon>
        <taxon>Pseudomonadota</taxon>
        <taxon>Alphaproteobacteria</taxon>
        <taxon>Hyphomicrobiales</taxon>
        <taxon>Alsobacteraceae</taxon>
        <taxon>Alsobacter</taxon>
    </lineage>
</organism>
<keyword evidence="2" id="KW-1185">Reference proteome</keyword>
<dbReference type="AlphaFoldDB" id="A0A2T1HLC5"/>
<sequence length="99" mass="10305">MILAPSGKVRIRSTSRATTVASWRVKPKASLPERSVSTTSTAPGAGRAITCTASVAGFLRAPVSSDCAWALLSDLVVVAMPLLTHMIEQAIGFHVSING</sequence>
<dbReference type="Proteomes" id="UP000239772">
    <property type="component" value="Unassembled WGS sequence"/>
</dbReference>
<gene>
    <name evidence="1" type="ORF">SLNSH_23935</name>
</gene>
<evidence type="ECO:0000313" key="2">
    <source>
        <dbReference type="Proteomes" id="UP000239772"/>
    </source>
</evidence>
<dbReference type="EMBL" id="PVZS01000058">
    <property type="protein sequence ID" value="PSC02455.1"/>
    <property type="molecule type" value="Genomic_DNA"/>
</dbReference>
<proteinExistence type="predicted"/>
<evidence type="ECO:0000313" key="1">
    <source>
        <dbReference type="EMBL" id="PSC02455.1"/>
    </source>
</evidence>
<protein>
    <submittedName>
        <fullName evidence="1">Uncharacterized protein</fullName>
    </submittedName>
</protein>